<comment type="caution">
    <text evidence="2">The sequence shown here is derived from an EMBL/GenBank/DDBJ whole genome shotgun (WGS) entry which is preliminary data.</text>
</comment>
<dbReference type="OrthoDB" id="4843203at2759"/>
<keyword evidence="3" id="KW-1185">Reference proteome</keyword>
<feature type="compositionally biased region" description="Basic residues" evidence="1">
    <location>
        <begin position="42"/>
        <end position="55"/>
    </location>
</feature>
<dbReference type="EMBL" id="MJBS01000038">
    <property type="protein sequence ID" value="OHE99236.1"/>
    <property type="molecule type" value="Genomic_DNA"/>
</dbReference>
<accession>A0A1G4BD08</accession>
<dbReference type="RefSeq" id="XP_022476385.1">
    <property type="nucleotide sequence ID" value="XM_022617160.1"/>
</dbReference>
<evidence type="ECO:0000313" key="2">
    <source>
        <dbReference type="EMBL" id="OHE99236.1"/>
    </source>
</evidence>
<evidence type="ECO:0000256" key="1">
    <source>
        <dbReference type="SAM" id="MobiDB-lite"/>
    </source>
</evidence>
<dbReference type="AlphaFoldDB" id="A0A1G4BD08"/>
<dbReference type="GeneID" id="34558670"/>
<feature type="region of interest" description="Disordered" evidence="1">
    <location>
        <begin position="1"/>
        <end position="55"/>
    </location>
</feature>
<gene>
    <name evidence="2" type="ORF">CORC01_05517</name>
</gene>
<feature type="compositionally biased region" description="Polar residues" evidence="1">
    <location>
        <begin position="195"/>
        <end position="208"/>
    </location>
</feature>
<sequence>MAPYKQSTKSEGRLPDIPKANNDAKIKKNTSARKNTSAKEHKSPKKGVKVAGRPKKRALIQWRREDPLLVMTLWTQWWCAKKHNKLPWDEIIPQCFTGVTPTAFTQFLARERKRVLKAGWCVPPLPSQAKSLKEDKDIRGYINAPTPQNEDALKTNAAGDGDSDEGEIDDAIAEDQEDEIESDYDETLNKEGESSNDPIHQASHQAPSQLGHHLHNNEAQLMNHIHEHALVQQNGQGLPILQAQQISQALEHADDDIQLQQQPYHQTQYPNQHSQMQQTEQEWQVLQSHLQSQHHTGGNNIHLSEQELQAWKNEAPENEARAYVEGLAPEAFHLSQMPDNPNDVSYPMSGIHRMVPVYSSNGYTTFATPLNLNLYGNLNGLNGQEAGIPTQPFENNPRMNLHSGTPSLNVSPTGGSHRQDAVNDHATAVDSTPNGDNEGFGLGEVNLAAFDTNVFY</sequence>
<feature type="compositionally biased region" description="Acidic residues" evidence="1">
    <location>
        <begin position="161"/>
        <end position="186"/>
    </location>
</feature>
<feature type="compositionally biased region" description="Basic and acidic residues" evidence="1">
    <location>
        <begin position="8"/>
        <end position="26"/>
    </location>
</feature>
<evidence type="ECO:0000313" key="3">
    <source>
        <dbReference type="Proteomes" id="UP000176998"/>
    </source>
</evidence>
<name>A0A1G4BD08_9PEZI</name>
<feature type="region of interest" description="Disordered" evidence="1">
    <location>
        <begin position="141"/>
        <end position="209"/>
    </location>
</feature>
<dbReference type="Proteomes" id="UP000176998">
    <property type="component" value="Unassembled WGS sequence"/>
</dbReference>
<feature type="region of interest" description="Disordered" evidence="1">
    <location>
        <begin position="399"/>
        <end position="420"/>
    </location>
</feature>
<reference evidence="2 3" key="1">
    <citation type="submission" date="2016-09" db="EMBL/GenBank/DDBJ databases">
        <authorList>
            <person name="Capua I."/>
            <person name="De Benedictis P."/>
            <person name="Joannis T."/>
            <person name="Lombin L.H."/>
            <person name="Cattoli G."/>
        </authorList>
    </citation>
    <scope>NUCLEOTIDE SEQUENCE [LARGE SCALE GENOMIC DNA]</scope>
    <source>
        <strain evidence="2 3">IMI 309357</strain>
    </source>
</reference>
<dbReference type="STRING" id="1209926.A0A1G4BD08"/>
<organism evidence="2 3">
    <name type="scientific">Colletotrichum orchidophilum</name>
    <dbReference type="NCBI Taxonomy" id="1209926"/>
    <lineage>
        <taxon>Eukaryota</taxon>
        <taxon>Fungi</taxon>
        <taxon>Dikarya</taxon>
        <taxon>Ascomycota</taxon>
        <taxon>Pezizomycotina</taxon>
        <taxon>Sordariomycetes</taxon>
        <taxon>Hypocreomycetidae</taxon>
        <taxon>Glomerellales</taxon>
        <taxon>Glomerellaceae</taxon>
        <taxon>Colletotrichum</taxon>
    </lineage>
</organism>
<protein>
    <submittedName>
        <fullName evidence="2">Uncharacterized protein</fullName>
    </submittedName>
</protein>
<feature type="compositionally biased region" description="Polar residues" evidence="1">
    <location>
        <begin position="399"/>
        <end position="416"/>
    </location>
</feature>
<proteinExistence type="predicted"/>